<dbReference type="EMBL" id="HE575324">
    <property type="protein sequence ID" value="CCC95106.1"/>
    <property type="molecule type" value="Genomic_DNA"/>
</dbReference>
<dbReference type="GO" id="GO:0031267">
    <property type="term" value="F:small GTPase binding"/>
    <property type="evidence" value="ECO:0007669"/>
    <property type="project" value="TreeGrafter"/>
</dbReference>
<dbReference type="GO" id="GO:0005634">
    <property type="term" value="C:nucleus"/>
    <property type="evidence" value="ECO:0007669"/>
    <property type="project" value="TreeGrafter"/>
</dbReference>
<evidence type="ECO:0000256" key="4">
    <source>
        <dbReference type="SAM" id="MobiDB-lite"/>
    </source>
</evidence>
<dbReference type="InterPro" id="IPR032675">
    <property type="entry name" value="LRR_dom_sf"/>
</dbReference>
<evidence type="ECO:0000256" key="1">
    <source>
        <dbReference type="ARBA" id="ARBA00022468"/>
    </source>
</evidence>
<name>G0V0D6_TRYCI</name>
<dbReference type="Gene3D" id="3.80.10.10">
    <property type="entry name" value="Ribonuclease Inhibitor"/>
    <property type="match status" value="1"/>
</dbReference>
<evidence type="ECO:0000256" key="3">
    <source>
        <dbReference type="ARBA" id="ARBA00022737"/>
    </source>
</evidence>
<protein>
    <submittedName>
        <fullName evidence="5">Putative leucine-rich repeat protein (LRRP)</fullName>
    </submittedName>
</protein>
<dbReference type="PANTHER" id="PTHR24113:SF12">
    <property type="entry name" value="RAN GTPASE-ACTIVATING PROTEIN 1"/>
    <property type="match status" value="1"/>
</dbReference>
<proteinExistence type="predicted"/>
<dbReference type="Pfam" id="PF13516">
    <property type="entry name" value="LRR_6"/>
    <property type="match status" value="2"/>
</dbReference>
<accession>G0V0D6</accession>
<feature type="region of interest" description="Disordered" evidence="4">
    <location>
        <begin position="1"/>
        <end position="20"/>
    </location>
</feature>
<evidence type="ECO:0000256" key="2">
    <source>
        <dbReference type="ARBA" id="ARBA00022614"/>
    </source>
</evidence>
<dbReference type="SMART" id="SM00368">
    <property type="entry name" value="LRR_RI"/>
    <property type="match status" value="5"/>
</dbReference>
<organism evidence="5">
    <name type="scientific">Trypanosoma congolense (strain IL3000)</name>
    <dbReference type="NCBI Taxonomy" id="1068625"/>
    <lineage>
        <taxon>Eukaryota</taxon>
        <taxon>Discoba</taxon>
        <taxon>Euglenozoa</taxon>
        <taxon>Kinetoplastea</taxon>
        <taxon>Metakinetoplastina</taxon>
        <taxon>Trypanosomatida</taxon>
        <taxon>Trypanosomatidae</taxon>
        <taxon>Trypanosoma</taxon>
        <taxon>Nannomonas</taxon>
    </lineage>
</organism>
<dbReference type="GO" id="GO:0048471">
    <property type="term" value="C:perinuclear region of cytoplasm"/>
    <property type="evidence" value="ECO:0007669"/>
    <property type="project" value="TreeGrafter"/>
</dbReference>
<dbReference type="InterPro" id="IPR027038">
    <property type="entry name" value="RanGap"/>
</dbReference>
<reference evidence="5" key="1">
    <citation type="journal article" date="2012" name="Proc. Natl. Acad. Sci. U.S.A.">
        <title>Antigenic diversity is generated by distinct evolutionary mechanisms in African trypanosome species.</title>
        <authorList>
            <person name="Jackson A.P."/>
            <person name="Berry A."/>
            <person name="Aslett M."/>
            <person name="Allison H.C."/>
            <person name="Burton P."/>
            <person name="Vavrova-Anderson J."/>
            <person name="Brown R."/>
            <person name="Browne H."/>
            <person name="Corton N."/>
            <person name="Hauser H."/>
            <person name="Gamble J."/>
            <person name="Gilderthorp R."/>
            <person name="Marcello L."/>
            <person name="McQuillan J."/>
            <person name="Otto T.D."/>
            <person name="Quail M.A."/>
            <person name="Sanders M.J."/>
            <person name="van Tonder A."/>
            <person name="Ginger M.L."/>
            <person name="Field M.C."/>
            <person name="Barry J.D."/>
            <person name="Hertz-Fowler C."/>
            <person name="Berriman M."/>
        </authorList>
    </citation>
    <scope>NUCLEOTIDE SEQUENCE</scope>
    <source>
        <strain evidence="5">IL3000</strain>
    </source>
</reference>
<dbReference type="PANTHER" id="PTHR24113">
    <property type="entry name" value="RAN GTPASE-ACTIVATING PROTEIN 1"/>
    <property type="match status" value="1"/>
</dbReference>
<keyword evidence="3" id="KW-0677">Repeat</keyword>
<dbReference type="VEuPathDB" id="TriTrypDB:TcIL3000.11.5160"/>
<keyword evidence="1" id="KW-0343">GTPase activation</keyword>
<evidence type="ECO:0000313" key="5">
    <source>
        <dbReference type="EMBL" id="CCC95106.1"/>
    </source>
</evidence>
<gene>
    <name evidence="5" type="ORF">TCIL3000_11_5160</name>
</gene>
<dbReference type="GO" id="GO:0005829">
    <property type="term" value="C:cytosol"/>
    <property type="evidence" value="ECO:0007669"/>
    <property type="project" value="TreeGrafter"/>
</dbReference>
<dbReference type="InterPro" id="IPR001611">
    <property type="entry name" value="Leu-rich_rpt"/>
</dbReference>
<dbReference type="GO" id="GO:0005096">
    <property type="term" value="F:GTPase activator activity"/>
    <property type="evidence" value="ECO:0007669"/>
    <property type="project" value="UniProtKB-KW"/>
</dbReference>
<dbReference type="SUPFAM" id="SSF52047">
    <property type="entry name" value="RNI-like"/>
    <property type="match status" value="1"/>
</dbReference>
<sequence length="414" mass="45589">MEGSGRCASPVGSPLIGGNRKNETLSGASLLSKDLRSEDIRRAKTLCLYGREFDDDIVEYVVTQLLPEAQGLIKIEITDTQISAKGMKTLTRAIWTNSPCEKLEELVFHNIHMHYEETTQLKEVIMKNRKHLRRLIIQNCHMNDSAAEPIVQAIGHCESLQEVSFVDNDVTQAVVLPTERGDVFPPSLRLLDLSGNRMEANHFVGLGNAISRCAPTLEELYLAHCCVTTDGLRTLLYSGLYNSSSLSTVNVSSGRLLHTSGPLLRSLLSECPNIQRLYIQDNLIEADGAAHISLGIPCAKRLIVLGLGKCHLGGRGARLIIEAVQQSASLRELDLSGNNIGDEDVHHLCMCNEETPMPLALLDLSENPISENCRSSLQAFMMRHRETPCVVVVRGTTLAGRSSYLDCTDKSWVC</sequence>
<dbReference type="AlphaFoldDB" id="G0V0D6"/>
<dbReference type="GO" id="GO:0006913">
    <property type="term" value="P:nucleocytoplasmic transport"/>
    <property type="evidence" value="ECO:0007669"/>
    <property type="project" value="TreeGrafter"/>
</dbReference>
<dbReference type="PROSITE" id="PS51450">
    <property type="entry name" value="LRR"/>
    <property type="match status" value="1"/>
</dbReference>
<keyword evidence="2" id="KW-0433">Leucine-rich repeat</keyword>